<dbReference type="InterPro" id="IPR015897">
    <property type="entry name" value="CHK_kinase-like"/>
</dbReference>
<dbReference type="PANTHER" id="PTHR11012:SF12">
    <property type="entry name" value="CHK KINASE-LIKE DOMAIN-CONTAINING PROTEIN-RELATED"/>
    <property type="match status" value="1"/>
</dbReference>
<evidence type="ECO:0000313" key="2">
    <source>
        <dbReference type="EMBL" id="KAG5668112.1"/>
    </source>
</evidence>
<dbReference type="Proteomes" id="UP001107558">
    <property type="component" value="Chromosome 4"/>
</dbReference>
<evidence type="ECO:0000259" key="1">
    <source>
        <dbReference type="SMART" id="SM00587"/>
    </source>
</evidence>
<comment type="caution">
    <text evidence="2">The sequence shown here is derived from an EMBL/GenBank/DDBJ whole genome shotgun (WGS) entry which is preliminary data.</text>
</comment>
<dbReference type="Gene3D" id="3.90.1200.10">
    <property type="match status" value="1"/>
</dbReference>
<dbReference type="Pfam" id="PF02958">
    <property type="entry name" value="EcKL"/>
    <property type="match status" value="1"/>
</dbReference>
<dbReference type="InterPro" id="IPR011009">
    <property type="entry name" value="Kinase-like_dom_sf"/>
</dbReference>
<name>A0A9J6BES0_POLVA</name>
<organism evidence="2 3">
    <name type="scientific">Polypedilum vanderplanki</name>
    <name type="common">Sleeping chironomid midge</name>
    <dbReference type="NCBI Taxonomy" id="319348"/>
    <lineage>
        <taxon>Eukaryota</taxon>
        <taxon>Metazoa</taxon>
        <taxon>Ecdysozoa</taxon>
        <taxon>Arthropoda</taxon>
        <taxon>Hexapoda</taxon>
        <taxon>Insecta</taxon>
        <taxon>Pterygota</taxon>
        <taxon>Neoptera</taxon>
        <taxon>Endopterygota</taxon>
        <taxon>Diptera</taxon>
        <taxon>Nematocera</taxon>
        <taxon>Chironomoidea</taxon>
        <taxon>Chironomidae</taxon>
        <taxon>Chironominae</taxon>
        <taxon>Polypedilum</taxon>
        <taxon>Polypedilum</taxon>
    </lineage>
</organism>
<dbReference type="InterPro" id="IPR004119">
    <property type="entry name" value="EcKL"/>
</dbReference>
<dbReference type="OrthoDB" id="8250698at2759"/>
<dbReference type="AlphaFoldDB" id="A0A9J6BES0"/>
<dbReference type="PANTHER" id="PTHR11012">
    <property type="entry name" value="PROTEIN KINASE-LIKE DOMAIN-CONTAINING"/>
    <property type="match status" value="1"/>
</dbReference>
<dbReference type="EMBL" id="JADBJN010000004">
    <property type="protein sequence ID" value="KAG5668112.1"/>
    <property type="molecule type" value="Genomic_DNA"/>
</dbReference>
<dbReference type="SMART" id="SM00587">
    <property type="entry name" value="CHK"/>
    <property type="match status" value="1"/>
</dbReference>
<protein>
    <recommendedName>
        <fullName evidence="1">CHK kinase-like domain-containing protein</fullName>
    </recommendedName>
</protein>
<reference evidence="2" key="1">
    <citation type="submission" date="2021-03" db="EMBL/GenBank/DDBJ databases">
        <title>Chromosome level genome of the anhydrobiotic midge Polypedilum vanderplanki.</title>
        <authorList>
            <person name="Yoshida Y."/>
            <person name="Kikawada T."/>
            <person name="Gusev O."/>
        </authorList>
    </citation>
    <scope>NUCLEOTIDE SEQUENCE</scope>
    <source>
        <strain evidence="2">NIAS01</strain>
        <tissue evidence="2">Whole body or cell culture</tissue>
    </source>
</reference>
<keyword evidence="3" id="KW-1185">Reference proteome</keyword>
<sequence length="262" mass="30749">MIKKLPDDFELTKRIIKRLSKYHAAAFYLESEQKIDSSQFNSSLYANKAIAETMFNETLEVFIEKVESWEGFEKFVEPLKNYRKNYMERGLKSYTPSSGPFSFNVLNHGDFHLKNILYKINDEGEVEDFIFFDYQVAIYATPAVDLSYALYNFVSDDNRENRYDELLKVYHEQFVEALKKFGYIKAPPTLLDLQVEMMKNGNVQVLLGVCFYPFLLFDFSTLTAEDVTAGPKAFKTKIFESENFKEVMRRELPKFLHKGYLK</sequence>
<evidence type="ECO:0000313" key="3">
    <source>
        <dbReference type="Proteomes" id="UP001107558"/>
    </source>
</evidence>
<proteinExistence type="predicted"/>
<dbReference type="SUPFAM" id="SSF56112">
    <property type="entry name" value="Protein kinase-like (PK-like)"/>
    <property type="match status" value="1"/>
</dbReference>
<accession>A0A9J6BES0</accession>
<gene>
    <name evidence="2" type="ORF">PVAND_016065</name>
</gene>
<feature type="domain" description="CHK kinase-like" evidence="1">
    <location>
        <begin position="1"/>
        <end position="180"/>
    </location>
</feature>